<feature type="transmembrane region" description="Helical" evidence="8">
    <location>
        <begin position="182"/>
        <end position="200"/>
    </location>
</feature>
<reference evidence="9" key="2">
    <citation type="journal article" date="2021" name="PeerJ">
        <title>Extensive microbial diversity within the chicken gut microbiome revealed by metagenomics and culture.</title>
        <authorList>
            <person name="Gilroy R."/>
            <person name="Ravi A."/>
            <person name="Getino M."/>
            <person name="Pursley I."/>
            <person name="Horton D.L."/>
            <person name="Alikhan N.F."/>
            <person name="Baker D."/>
            <person name="Gharbi K."/>
            <person name="Hall N."/>
            <person name="Watson M."/>
            <person name="Adriaenssens E.M."/>
            <person name="Foster-Nyarko E."/>
            <person name="Jarju S."/>
            <person name="Secka A."/>
            <person name="Antonio M."/>
            <person name="Oren A."/>
            <person name="Chaudhuri R.R."/>
            <person name="La Ragione R."/>
            <person name="Hildebrand F."/>
            <person name="Pallen M.J."/>
        </authorList>
    </citation>
    <scope>NUCLEOTIDE SEQUENCE</scope>
    <source>
        <strain evidence="9">1383</strain>
    </source>
</reference>
<feature type="transmembrane region" description="Helical" evidence="8">
    <location>
        <begin position="6"/>
        <end position="26"/>
    </location>
</feature>
<reference evidence="9" key="1">
    <citation type="submission" date="2020-10" db="EMBL/GenBank/DDBJ databases">
        <authorList>
            <person name="Gilroy R."/>
        </authorList>
    </citation>
    <scope>NUCLEOTIDE SEQUENCE</scope>
    <source>
        <strain evidence="9">1383</strain>
    </source>
</reference>
<gene>
    <name evidence="9" type="ORF">IAC44_02075</name>
</gene>
<keyword evidence="7" id="KW-0479">Metal-binding</keyword>
<feature type="transmembrane region" description="Helical" evidence="8">
    <location>
        <begin position="212"/>
        <end position="229"/>
    </location>
</feature>
<evidence type="ECO:0000256" key="3">
    <source>
        <dbReference type="ARBA" id="ARBA00022679"/>
    </source>
</evidence>
<feature type="transmembrane region" description="Helical" evidence="8">
    <location>
        <begin position="134"/>
        <end position="152"/>
    </location>
</feature>
<evidence type="ECO:0000256" key="1">
    <source>
        <dbReference type="ARBA" id="ARBA00004651"/>
    </source>
</evidence>
<keyword evidence="7" id="KW-0460">Magnesium</keyword>
<evidence type="ECO:0000256" key="2">
    <source>
        <dbReference type="ARBA" id="ARBA00022475"/>
    </source>
</evidence>
<dbReference type="PANTHER" id="PTHR22926:SF3">
    <property type="entry name" value="UNDECAPRENYL-PHOSPHATE ALPHA-N-ACETYLGLUCOSAMINYL 1-PHOSPHATE TRANSFERASE"/>
    <property type="match status" value="1"/>
</dbReference>
<feature type="transmembrane region" description="Helical" evidence="8">
    <location>
        <begin position="101"/>
        <end position="122"/>
    </location>
</feature>
<dbReference type="Proteomes" id="UP000824161">
    <property type="component" value="Unassembled WGS sequence"/>
</dbReference>
<dbReference type="InterPro" id="IPR000715">
    <property type="entry name" value="Glycosyl_transferase_4"/>
</dbReference>
<dbReference type="InterPro" id="IPR018480">
    <property type="entry name" value="PNAcMuramoyl-5peptid_Trfase_CS"/>
</dbReference>
<comment type="caution">
    <text evidence="9">The sequence shown here is derived from an EMBL/GenBank/DDBJ whole genome shotgun (WGS) entry which is preliminary data.</text>
</comment>
<dbReference type="CDD" id="cd06853">
    <property type="entry name" value="GT_WecA_like"/>
    <property type="match status" value="1"/>
</dbReference>
<keyword evidence="2" id="KW-1003">Cell membrane</keyword>
<organism evidence="9 10">
    <name type="scientific">Candidatus Merdimorpha stercoravium</name>
    <dbReference type="NCBI Taxonomy" id="2840863"/>
    <lineage>
        <taxon>Bacteria</taxon>
        <taxon>Pseudomonadati</taxon>
        <taxon>Bacteroidota</taxon>
        <taxon>Flavobacteriia</taxon>
        <taxon>Flavobacteriales</taxon>
        <taxon>Candidatus Merdimorpha</taxon>
    </lineage>
</organism>
<evidence type="ECO:0000313" key="10">
    <source>
        <dbReference type="Proteomes" id="UP000824161"/>
    </source>
</evidence>
<dbReference type="GO" id="GO:0071555">
    <property type="term" value="P:cell wall organization"/>
    <property type="evidence" value="ECO:0007669"/>
    <property type="project" value="TreeGrafter"/>
</dbReference>
<evidence type="ECO:0000256" key="6">
    <source>
        <dbReference type="ARBA" id="ARBA00023136"/>
    </source>
</evidence>
<keyword evidence="5 8" id="KW-1133">Transmembrane helix</keyword>
<evidence type="ECO:0000256" key="7">
    <source>
        <dbReference type="PIRSR" id="PIRSR600715-1"/>
    </source>
</evidence>
<evidence type="ECO:0000256" key="5">
    <source>
        <dbReference type="ARBA" id="ARBA00022989"/>
    </source>
</evidence>
<dbReference type="GO" id="GO:0046872">
    <property type="term" value="F:metal ion binding"/>
    <property type="evidence" value="ECO:0007669"/>
    <property type="project" value="UniProtKB-KW"/>
</dbReference>
<dbReference type="GO" id="GO:0044038">
    <property type="term" value="P:cell wall macromolecule biosynthetic process"/>
    <property type="evidence" value="ECO:0007669"/>
    <property type="project" value="TreeGrafter"/>
</dbReference>
<feature type="transmembrane region" description="Helical" evidence="8">
    <location>
        <begin position="297"/>
        <end position="315"/>
    </location>
</feature>
<dbReference type="PROSITE" id="PS01347">
    <property type="entry name" value="MRAY_1"/>
    <property type="match status" value="1"/>
</dbReference>
<dbReference type="PANTHER" id="PTHR22926">
    <property type="entry name" value="PHOSPHO-N-ACETYLMURAMOYL-PENTAPEPTIDE-TRANSFERASE"/>
    <property type="match status" value="1"/>
</dbReference>
<dbReference type="EMBL" id="DVLY01000048">
    <property type="protein sequence ID" value="HIT97606.1"/>
    <property type="molecule type" value="Genomic_DNA"/>
</dbReference>
<proteinExistence type="predicted"/>
<sequence>MEILLSAVVAFAICLLVTPFLIKLLTRFKAIDSGGGRKIHRGSIPTMGGLAIFVSVMATLAIFSSMIPLNREVLYIVGAISLMALLGFTDDALNLKPNRKLFIMVVGATLVYIAGIRIWSLYGFFGIHTLPPVASYLITVFTIIVIINAYNLIDGIDGLAGGIGATTLFCFALWFMLNDKMFGTILCLSFTGALLAFLHYNWAPARVFMGDTGSLMIGMACAICTLIFIQENSMMAANDPLHFKGYVAAGVTFVAYPLYDTLRVFIIRIRNHRSPFSADTQHTHHYLLRLGYTHSKVTTIILMVNFAGMVVFWALSYFIPSYYVVPIILLTAFLGALYLRKVELRNRLVEIEQGDDPKKPQ</sequence>
<keyword evidence="6 8" id="KW-0472">Membrane</keyword>
<dbReference type="PROSITE" id="PS01348">
    <property type="entry name" value="MRAY_2"/>
    <property type="match status" value="1"/>
</dbReference>
<feature type="binding site" evidence="7">
    <location>
        <position position="211"/>
    </location>
    <ligand>
        <name>Mg(2+)</name>
        <dbReference type="ChEBI" id="CHEBI:18420"/>
    </ligand>
</feature>
<evidence type="ECO:0000313" key="9">
    <source>
        <dbReference type="EMBL" id="HIT97606.1"/>
    </source>
</evidence>
<feature type="transmembrane region" description="Helical" evidence="8">
    <location>
        <begin position="73"/>
        <end position="89"/>
    </location>
</feature>
<dbReference type="GO" id="GO:0016780">
    <property type="term" value="F:phosphotransferase activity, for other substituted phosphate groups"/>
    <property type="evidence" value="ECO:0007669"/>
    <property type="project" value="InterPro"/>
</dbReference>
<keyword evidence="3 9" id="KW-0808">Transferase</keyword>
<dbReference type="GO" id="GO:0009103">
    <property type="term" value="P:lipopolysaccharide biosynthetic process"/>
    <property type="evidence" value="ECO:0007669"/>
    <property type="project" value="TreeGrafter"/>
</dbReference>
<dbReference type="Pfam" id="PF00953">
    <property type="entry name" value="Glycos_transf_4"/>
    <property type="match status" value="1"/>
</dbReference>
<dbReference type="AlphaFoldDB" id="A0A9D1H908"/>
<feature type="transmembrane region" description="Helical" evidence="8">
    <location>
        <begin position="321"/>
        <end position="339"/>
    </location>
</feature>
<feature type="transmembrane region" description="Helical" evidence="8">
    <location>
        <begin position="47"/>
        <end position="67"/>
    </location>
</feature>
<feature type="transmembrane region" description="Helical" evidence="8">
    <location>
        <begin position="241"/>
        <end position="259"/>
    </location>
</feature>
<evidence type="ECO:0000256" key="4">
    <source>
        <dbReference type="ARBA" id="ARBA00022692"/>
    </source>
</evidence>
<comment type="subcellular location">
    <subcellularLocation>
        <location evidence="1">Cell membrane</location>
        <topology evidence="1">Multi-pass membrane protein</topology>
    </subcellularLocation>
</comment>
<accession>A0A9D1H908</accession>
<feature type="binding site" evidence="7">
    <location>
        <position position="151"/>
    </location>
    <ligand>
        <name>Mg(2+)</name>
        <dbReference type="ChEBI" id="CHEBI:18420"/>
    </ligand>
</feature>
<keyword evidence="4 8" id="KW-0812">Transmembrane</keyword>
<name>A0A9D1H908_9FLAO</name>
<dbReference type="GO" id="GO:0005886">
    <property type="term" value="C:plasma membrane"/>
    <property type="evidence" value="ECO:0007669"/>
    <property type="project" value="UniProtKB-SubCell"/>
</dbReference>
<comment type="cofactor">
    <cofactor evidence="7">
        <name>Mg(2+)</name>
        <dbReference type="ChEBI" id="CHEBI:18420"/>
    </cofactor>
</comment>
<feature type="transmembrane region" description="Helical" evidence="8">
    <location>
        <begin position="159"/>
        <end position="176"/>
    </location>
</feature>
<protein>
    <submittedName>
        <fullName evidence="9">Undecaprenyl/decaprenyl-phosphate alpha-N-acetylglucosaminyl 1-phosphate transferase</fullName>
    </submittedName>
</protein>
<evidence type="ECO:0000256" key="8">
    <source>
        <dbReference type="SAM" id="Phobius"/>
    </source>
</evidence>